<dbReference type="Proteomes" id="UP000547458">
    <property type="component" value="Unassembled WGS sequence"/>
</dbReference>
<proteinExistence type="predicted"/>
<gene>
    <name evidence="2" type="ORF">BJ994_000210</name>
</gene>
<reference evidence="2 3" key="1">
    <citation type="submission" date="2020-03" db="EMBL/GenBank/DDBJ databases">
        <title>Sequencing the genomes of 1000 actinobacteria strains.</title>
        <authorList>
            <person name="Klenk H.-P."/>
        </authorList>
    </citation>
    <scope>NUCLEOTIDE SEQUENCE [LARGE SCALE GENOMIC DNA]</scope>
    <source>
        <strain evidence="2 3">DSM 16403</strain>
    </source>
</reference>
<sequence>MEPHSSRIKTDRFFGAPALLVIGLPVCAVMLLIATKLLGIPAFPVVLGALLALLAAGSVRSLRVRGGNATVRQVLAPAVVGLALFLGIGWNGLTVSGAGPAWSDGSLPVALIAGTGGFTLFRLGGSGAK</sequence>
<accession>A0A846RLH5</accession>
<protein>
    <submittedName>
        <fullName evidence="2">Uncharacterized protein</fullName>
    </submittedName>
</protein>
<comment type="caution">
    <text evidence="2">The sequence shown here is derived from an EMBL/GenBank/DDBJ whole genome shotgun (WGS) entry which is preliminary data.</text>
</comment>
<dbReference type="AlphaFoldDB" id="A0A846RLH5"/>
<feature type="transmembrane region" description="Helical" evidence="1">
    <location>
        <begin position="105"/>
        <end position="123"/>
    </location>
</feature>
<feature type="transmembrane region" description="Helical" evidence="1">
    <location>
        <begin position="40"/>
        <end position="62"/>
    </location>
</feature>
<evidence type="ECO:0000256" key="1">
    <source>
        <dbReference type="SAM" id="Phobius"/>
    </source>
</evidence>
<evidence type="ECO:0000313" key="2">
    <source>
        <dbReference type="EMBL" id="NJC21134.1"/>
    </source>
</evidence>
<keyword evidence="1" id="KW-0472">Membrane</keyword>
<feature type="transmembrane region" description="Helical" evidence="1">
    <location>
        <begin position="12"/>
        <end position="34"/>
    </location>
</feature>
<keyword evidence="1" id="KW-1133">Transmembrane helix</keyword>
<name>A0A846RLH5_9MICC</name>
<evidence type="ECO:0000313" key="3">
    <source>
        <dbReference type="Proteomes" id="UP000547458"/>
    </source>
</evidence>
<organism evidence="2 3">
    <name type="scientific">Arthrobacter pigmenti</name>
    <dbReference type="NCBI Taxonomy" id="271432"/>
    <lineage>
        <taxon>Bacteria</taxon>
        <taxon>Bacillati</taxon>
        <taxon>Actinomycetota</taxon>
        <taxon>Actinomycetes</taxon>
        <taxon>Micrococcales</taxon>
        <taxon>Micrococcaceae</taxon>
        <taxon>Arthrobacter</taxon>
    </lineage>
</organism>
<feature type="transmembrane region" description="Helical" evidence="1">
    <location>
        <begin position="74"/>
        <end position="93"/>
    </location>
</feature>
<dbReference type="RefSeq" id="WP_167990535.1">
    <property type="nucleotide sequence ID" value="NZ_JAATJL010000001.1"/>
</dbReference>
<dbReference type="EMBL" id="JAATJL010000001">
    <property type="protein sequence ID" value="NJC21134.1"/>
    <property type="molecule type" value="Genomic_DNA"/>
</dbReference>
<keyword evidence="1" id="KW-0812">Transmembrane</keyword>
<keyword evidence="3" id="KW-1185">Reference proteome</keyword>